<keyword evidence="4" id="KW-0808">Transferase</keyword>
<dbReference type="EC" id="2.7.11.1" evidence="2"/>
<comment type="catalytic activity">
    <reaction evidence="10">
        <text>L-seryl-[protein] + ATP = O-phospho-L-seryl-[protein] + ADP + H(+)</text>
        <dbReference type="Rhea" id="RHEA:17989"/>
        <dbReference type="Rhea" id="RHEA-COMP:9863"/>
        <dbReference type="Rhea" id="RHEA-COMP:11604"/>
        <dbReference type="ChEBI" id="CHEBI:15378"/>
        <dbReference type="ChEBI" id="CHEBI:29999"/>
        <dbReference type="ChEBI" id="CHEBI:30616"/>
        <dbReference type="ChEBI" id="CHEBI:83421"/>
        <dbReference type="ChEBI" id="CHEBI:456216"/>
        <dbReference type="EC" id="2.7.11.1"/>
    </reaction>
</comment>
<reference evidence="13 14" key="1">
    <citation type="submission" date="2015-01" db="EMBL/GenBank/DDBJ databases">
        <title>The Genome Sequence of Exophiala oligosperma CBS72588.</title>
        <authorList>
            <consortium name="The Broad Institute Genomics Platform"/>
            <person name="Cuomo C."/>
            <person name="de Hoog S."/>
            <person name="Gorbushina A."/>
            <person name="Stielow B."/>
            <person name="Teixiera M."/>
            <person name="Abouelleil A."/>
            <person name="Chapman S.B."/>
            <person name="Priest M."/>
            <person name="Young S.K."/>
            <person name="Wortman J."/>
            <person name="Nusbaum C."/>
            <person name="Birren B."/>
        </authorList>
    </citation>
    <scope>NUCLEOTIDE SEQUENCE [LARGE SCALE GENOMIC DNA]</scope>
    <source>
        <strain evidence="13 14">CBS 72588</strain>
    </source>
</reference>
<feature type="compositionally biased region" description="Polar residues" evidence="11">
    <location>
        <begin position="1"/>
        <end position="10"/>
    </location>
</feature>
<comment type="catalytic activity">
    <reaction evidence="9">
        <text>L-threonyl-[protein] + ATP = O-phospho-L-threonyl-[protein] + ADP + H(+)</text>
        <dbReference type="Rhea" id="RHEA:46608"/>
        <dbReference type="Rhea" id="RHEA-COMP:11060"/>
        <dbReference type="Rhea" id="RHEA-COMP:11605"/>
        <dbReference type="ChEBI" id="CHEBI:15378"/>
        <dbReference type="ChEBI" id="CHEBI:30013"/>
        <dbReference type="ChEBI" id="CHEBI:30616"/>
        <dbReference type="ChEBI" id="CHEBI:61977"/>
        <dbReference type="ChEBI" id="CHEBI:456216"/>
        <dbReference type="EC" id="2.7.11.1"/>
    </reaction>
</comment>
<dbReference type="HOGENOM" id="CLU_037228_0_0_1"/>
<feature type="region of interest" description="Disordered" evidence="11">
    <location>
        <begin position="1"/>
        <end position="25"/>
    </location>
</feature>
<dbReference type="PANTHER" id="PTHR24348:SF22">
    <property type="entry name" value="NON-SPECIFIC SERINE_THREONINE PROTEIN KINASE"/>
    <property type="match status" value="1"/>
</dbReference>
<dbReference type="Proteomes" id="UP000053342">
    <property type="component" value="Unassembled WGS sequence"/>
</dbReference>
<dbReference type="VEuPathDB" id="FungiDB:PV06_08607"/>
<evidence type="ECO:0000313" key="13">
    <source>
        <dbReference type="EMBL" id="KIW40052.1"/>
    </source>
</evidence>
<dbReference type="GeneID" id="27360681"/>
<evidence type="ECO:0000313" key="14">
    <source>
        <dbReference type="Proteomes" id="UP000053342"/>
    </source>
</evidence>
<dbReference type="GO" id="GO:0034045">
    <property type="term" value="C:phagophore assembly site membrane"/>
    <property type="evidence" value="ECO:0007669"/>
    <property type="project" value="UniProtKB-SubCell"/>
</dbReference>
<dbReference type="InterPro" id="IPR011009">
    <property type="entry name" value="Kinase-like_dom_sf"/>
</dbReference>
<comment type="subcellular location">
    <subcellularLocation>
        <location evidence="1">Preautophagosomal structure membrane</location>
        <topology evidence="1">Peripheral membrane protein</topology>
    </subcellularLocation>
</comment>
<feature type="domain" description="Protein kinase" evidence="12">
    <location>
        <begin position="255"/>
        <end position="522"/>
    </location>
</feature>
<evidence type="ECO:0000256" key="8">
    <source>
        <dbReference type="ARBA" id="ARBA00030237"/>
    </source>
</evidence>
<keyword evidence="14" id="KW-1185">Reference proteome</keyword>
<dbReference type="SMART" id="SM00220">
    <property type="entry name" value="S_TKc"/>
    <property type="match status" value="1"/>
</dbReference>
<dbReference type="SUPFAM" id="SSF56112">
    <property type="entry name" value="Protein kinase-like (PK-like)"/>
    <property type="match status" value="1"/>
</dbReference>
<evidence type="ECO:0000256" key="11">
    <source>
        <dbReference type="SAM" id="MobiDB-lite"/>
    </source>
</evidence>
<evidence type="ECO:0000259" key="12">
    <source>
        <dbReference type="PROSITE" id="PS50011"/>
    </source>
</evidence>
<evidence type="ECO:0000256" key="7">
    <source>
        <dbReference type="ARBA" id="ARBA00022840"/>
    </source>
</evidence>
<dbReference type="EMBL" id="KN847339">
    <property type="protein sequence ID" value="KIW40052.1"/>
    <property type="molecule type" value="Genomic_DNA"/>
</dbReference>
<evidence type="ECO:0000256" key="10">
    <source>
        <dbReference type="ARBA" id="ARBA00048679"/>
    </source>
</evidence>
<dbReference type="OrthoDB" id="5979581at2759"/>
<evidence type="ECO:0000256" key="4">
    <source>
        <dbReference type="ARBA" id="ARBA00022679"/>
    </source>
</evidence>
<dbReference type="Gene3D" id="1.10.510.10">
    <property type="entry name" value="Transferase(Phosphotransferase) domain 1"/>
    <property type="match status" value="1"/>
</dbReference>
<dbReference type="GO" id="GO:0004674">
    <property type="term" value="F:protein serine/threonine kinase activity"/>
    <property type="evidence" value="ECO:0007669"/>
    <property type="project" value="UniProtKB-KW"/>
</dbReference>
<gene>
    <name evidence="13" type="ORF">PV06_08607</name>
</gene>
<evidence type="ECO:0000256" key="3">
    <source>
        <dbReference type="ARBA" id="ARBA00022527"/>
    </source>
</evidence>
<dbReference type="PANTHER" id="PTHR24348">
    <property type="entry name" value="SERINE/THREONINE-PROTEIN KINASE UNC-51-RELATED"/>
    <property type="match status" value="1"/>
</dbReference>
<dbReference type="GO" id="GO:0005524">
    <property type="term" value="F:ATP binding"/>
    <property type="evidence" value="ECO:0007669"/>
    <property type="project" value="UniProtKB-KW"/>
</dbReference>
<keyword evidence="3" id="KW-0723">Serine/threonine-protein kinase</keyword>
<keyword evidence="5" id="KW-0547">Nucleotide-binding</keyword>
<protein>
    <recommendedName>
        <fullName evidence="2">non-specific serine/threonine protein kinase</fullName>
        <ecNumber evidence="2">2.7.11.1</ecNumber>
    </recommendedName>
    <alternativeName>
        <fullName evidence="8">Autophagy-related protein 1</fullName>
    </alternativeName>
</protein>
<name>A0A0D2BRI1_9EURO</name>
<keyword evidence="7" id="KW-0067">ATP-binding</keyword>
<dbReference type="GO" id="GO:0005829">
    <property type="term" value="C:cytosol"/>
    <property type="evidence" value="ECO:0007669"/>
    <property type="project" value="TreeGrafter"/>
</dbReference>
<evidence type="ECO:0000256" key="2">
    <source>
        <dbReference type="ARBA" id="ARBA00012513"/>
    </source>
</evidence>
<dbReference type="STRING" id="215243.A0A0D2BRI1"/>
<organism evidence="13 14">
    <name type="scientific">Exophiala oligosperma</name>
    <dbReference type="NCBI Taxonomy" id="215243"/>
    <lineage>
        <taxon>Eukaryota</taxon>
        <taxon>Fungi</taxon>
        <taxon>Dikarya</taxon>
        <taxon>Ascomycota</taxon>
        <taxon>Pezizomycotina</taxon>
        <taxon>Eurotiomycetes</taxon>
        <taxon>Chaetothyriomycetidae</taxon>
        <taxon>Chaetothyriales</taxon>
        <taxon>Herpotrichiellaceae</taxon>
        <taxon>Exophiala</taxon>
    </lineage>
</organism>
<dbReference type="RefSeq" id="XP_016260268.1">
    <property type="nucleotide sequence ID" value="XM_016409960.1"/>
</dbReference>
<dbReference type="Pfam" id="PF00069">
    <property type="entry name" value="Pkinase"/>
    <property type="match status" value="1"/>
</dbReference>
<evidence type="ECO:0000256" key="5">
    <source>
        <dbReference type="ARBA" id="ARBA00022741"/>
    </source>
</evidence>
<proteinExistence type="predicted"/>
<dbReference type="GO" id="GO:0010506">
    <property type="term" value="P:regulation of autophagy"/>
    <property type="evidence" value="ECO:0007669"/>
    <property type="project" value="InterPro"/>
</dbReference>
<accession>A0A0D2BRI1</accession>
<evidence type="ECO:0000256" key="9">
    <source>
        <dbReference type="ARBA" id="ARBA00047899"/>
    </source>
</evidence>
<evidence type="ECO:0000256" key="6">
    <source>
        <dbReference type="ARBA" id="ARBA00022777"/>
    </source>
</evidence>
<sequence length="551" mass="61832">MANTETSTCTPDRDTASASPPPLGPFASLVPLNRDARERFSSAVQTILDNPDQWERARNNLRWEHNRHESVSTNSVFSDAEDVAQETTVYAHPAYIGEYLFQLDHPPRQGAWILGDGRGSFRTDVDFLLTAPHTSRAIAGRHALIYHDKRTRRLLLRANHKVIAPSPSNPGTSIMLNRKSDPQTMELVRRHELRIGTCTYLFDYTDAATSTQYSVRLGDFMRKIYGEQWQGINSLTPGLLSVTPDEQSMRFGKYSWPIGAFAEGTFGQVVAGTTISGEAIAVKRLKFPNGNDLAKIQKVMAHLQGHPHIVQLLDCFANSDAKIPEAYCFYRPFCIGTLIDVYRANIPLQSFIRLTHQYFAALAYMHEERHTMHRDIKPSNLGVQHLEPSHGVLLDLDDAIAAESSTDHQKGTIAYLSPEVVAMKDPSLKIEFSTKWGVEFTESYGPENDNWALAMSIYHVYFRKIHRTLTTPQLVEFIREDIQRESEANSSFAPLGDVLLALLVVDRSQRMSASMVARELLLVLEAGQKRGISEASDNNEDTSAKMLSSRP</sequence>
<dbReference type="GO" id="GO:0005776">
    <property type="term" value="C:autophagosome"/>
    <property type="evidence" value="ECO:0007669"/>
    <property type="project" value="TreeGrafter"/>
</dbReference>
<dbReference type="GO" id="GO:0000045">
    <property type="term" value="P:autophagosome assembly"/>
    <property type="evidence" value="ECO:0007669"/>
    <property type="project" value="TreeGrafter"/>
</dbReference>
<dbReference type="AlphaFoldDB" id="A0A0D2BRI1"/>
<dbReference type="InterPro" id="IPR000719">
    <property type="entry name" value="Prot_kinase_dom"/>
</dbReference>
<keyword evidence="6" id="KW-0418">Kinase</keyword>
<dbReference type="PROSITE" id="PS50011">
    <property type="entry name" value="PROTEIN_KINASE_DOM"/>
    <property type="match status" value="1"/>
</dbReference>
<evidence type="ECO:0000256" key="1">
    <source>
        <dbReference type="ARBA" id="ARBA00004623"/>
    </source>
</evidence>
<dbReference type="InterPro" id="IPR045269">
    <property type="entry name" value="Atg1-like"/>
</dbReference>